<dbReference type="Proteomes" id="UP000241282">
    <property type="component" value="Segment"/>
</dbReference>
<protein>
    <submittedName>
        <fullName evidence="2">Uncharacterized protein</fullName>
    </submittedName>
</protein>
<evidence type="ECO:0000256" key="1">
    <source>
        <dbReference type="SAM" id="MobiDB-lite"/>
    </source>
</evidence>
<evidence type="ECO:0000313" key="3">
    <source>
        <dbReference type="Proteomes" id="UP000241282"/>
    </source>
</evidence>
<sequence>MPLKKGKSKKTISKNIAELKRSGRPTDQAVAIAYSKAGKSKKTKKGKK</sequence>
<feature type="region of interest" description="Disordered" evidence="1">
    <location>
        <begin position="1"/>
        <end position="26"/>
    </location>
</feature>
<organism evidence="2 3">
    <name type="scientific">Pseudomonas phage TC6</name>
    <dbReference type="NCBI Taxonomy" id="2060947"/>
    <lineage>
        <taxon>Viruses</taxon>
        <taxon>Duplodnaviria</taxon>
        <taxon>Heunggongvirae</taxon>
        <taxon>Uroviricota</taxon>
        <taxon>Caudoviricetes</taxon>
        <taxon>Zobellviridae</taxon>
        <taxon>Paundecimvirus</taxon>
        <taxon>Paundecimvirus PA11</taxon>
    </lineage>
</organism>
<proteinExistence type="predicted"/>
<feature type="compositionally biased region" description="Basic residues" evidence="1">
    <location>
        <begin position="1"/>
        <end position="12"/>
    </location>
</feature>
<name>A0A2H5BQC0_9CAUD</name>
<accession>A0A2H5BQC0</accession>
<dbReference type="EMBL" id="MG676466">
    <property type="protein sequence ID" value="AUG88531.1"/>
    <property type="molecule type" value="Genomic_DNA"/>
</dbReference>
<evidence type="ECO:0000313" key="2">
    <source>
        <dbReference type="EMBL" id="AUG88531.1"/>
    </source>
</evidence>
<reference evidence="2 3" key="1">
    <citation type="submission" date="2017-12" db="EMBL/GenBank/DDBJ databases">
        <title>Genomic identification of Pseudomonas aeruginosa phage TC6.</title>
        <authorList>
            <person name="Lu S."/>
            <person name="Tang C."/>
            <person name="Deng C."/>
            <person name="Zhang Y."/>
            <person name="Xiao C."/>
        </authorList>
    </citation>
    <scope>NUCLEOTIDE SEQUENCE [LARGE SCALE GENOMIC DNA]</scope>
</reference>
<gene>
    <name evidence="2" type="primary">TC6_020</name>
</gene>